<sequence length="172" mass="18998">MPVFTSLALSCAVCFISGSLIILQSYLEIKHKQRKLVPPPVIIRINHSDKNVEKLKDVRSLGTTPVNHNVIYPVSKKSSIISSSYPQRISHNPPSRSSMPSSCPIFLSFNSHTPNFSVKKSKRINPSSTSDSDSDHSVASSCFAFTQDLFALCEYFNMISVLAGLNSMFQSI</sequence>
<protein>
    <submittedName>
        <fullName evidence="3">21524_t:CDS:1</fullName>
    </submittedName>
</protein>
<reference evidence="3" key="1">
    <citation type="submission" date="2021-06" db="EMBL/GenBank/DDBJ databases">
        <authorList>
            <person name="Kallberg Y."/>
            <person name="Tangrot J."/>
            <person name="Rosling A."/>
        </authorList>
    </citation>
    <scope>NUCLEOTIDE SEQUENCE</scope>
    <source>
        <strain evidence="3">FL966</strain>
    </source>
</reference>
<feature type="compositionally biased region" description="Low complexity" evidence="1">
    <location>
        <begin position="127"/>
        <end position="137"/>
    </location>
</feature>
<evidence type="ECO:0000256" key="2">
    <source>
        <dbReference type="SAM" id="Phobius"/>
    </source>
</evidence>
<accession>A0A9N9CDI5</accession>
<keyword evidence="2" id="KW-0472">Membrane</keyword>
<keyword evidence="2" id="KW-1133">Transmembrane helix</keyword>
<keyword evidence="2" id="KW-0812">Transmembrane</keyword>
<dbReference type="Proteomes" id="UP000789759">
    <property type="component" value="Unassembled WGS sequence"/>
</dbReference>
<proteinExistence type="predicted"/>
<evidence type="ECO:0000313" key="4">
    <source>
        <dbReference type="Proteomes" id="UP000789759"/>
    </source>
</evidence>
<evidence type="ECO:0000313" key="3">
    <source>
        <dbReference type="EMBL" id="CAG8596214.1"/>
    </source>
</evidence>
<organism evidence="3 4">
    <name type="scientific">Cetraspora pellucida</name>
    <dbReference type="NCBI Taxonomy" id="1433469"/>
    <lineage>
        <taxon>Eukaryota</taxon>
        <taxon>Fungi</taxon>
        <taxon>Fungi incertae sedis</taxon>
        <taxon>Mucoromycota</taxon>
        <taxon>Glomeromycotina</taxon>
        <taxon>Glomeromycetes</taxon>
        <taxon>Diversisporales</taxon>
        <taxon>Gigasporaceae</taxon>
        <taxon>Cetraspora</taxon>
    </lineage>
</organism>
<feature type="region of interest" description="Disordered" evidence="1">
    <location>
        <begin position="117"/>
        <end position="137"/>
    </location>
</feature>
<dbReference type="EMBL" id="CAJVQA010004318">
    <property type="protein sequence ID" value="CAG8596214.1"/>
    <property type="molecule type" value="Genomic_DNA"/>
</dbReference>
<name>A0A9N9CDI5_9GLOM</name>
<feature type="transmembrane region" description="Helical" evidence="2">
    <location>
        <begin position="6"/>
        <end position="27"/>
    </location>
</feature>
<gene>
    <name evidence="3" type="ORF">CPELLU_LOCUS6772</name>
</gene>
<keyword evidence="4" id="KW-1185">Reference proteome</keyword>
<dbReference type="AlphaFoldDB" id="A0A9N9CDI5"/>
<dbReference type="OrthoDB" id="2383187at2759"/>
<comment type="caution">
    <text evidence="3">The sequence shown here is derived from an EMBL/GenBank/DDBJ whole genome shotgun (WGS) entry which is preliminary data.</text>
</comment>
<evidence type="ECO:0000256" key="1">
    <source>
        <dbReference type="SAM" id="MobiDB-lite"/>
    </source>
</evidence>